<dbReference type="PANTHER" id="PTHR14428">
    <property type="entry name" value="NUCLEOLAR COMPLEX PROTEIN 3"/>
    <property type="match status" value="1"/>
</dbReference>
<feature type="domain" description="Nucleolar complex-associated protein 3 N-terminal" evidence="8">
    <location>
        <begin position="192"/>
        <end position="283"/>
    </location>
</feature>
<protein>
    <recommendedName>
        <fullName evidence="11">Nucleolar complex protein 3 homolog</fullName>
    </recommendedName>
</protein>
<dbReference type="EMBL" id="NMUH01002666">
    <property type="protein sequence ID" value="MQM01362.1"/>
    <property type="molecule type" value="Genomic_DNA"/>
</dbReference>
<evidence type="ECO:0000256" key="3">
    <source>
        <dbReference type="ARBA" id="ARBA00023054"/>
    </source>
</evidence>
<evidence type="ECO:0000313" key="10">
    <source>
        <dbReference type="Proteomes" id="UP000652761"/>
    </source>
</evidence>
<dbReference type="InterPro" id="IPR016903">
    <property type="entry name" value="Nucleolar_cplx-assoc_3"/>
</dbReference>
<name>A0A843VVL4_COLES</name>
<keyword evidence="3" id="KW-0175">Coiled coil</keyword>
<dbReference type="Pfam" id="PF03914">
    <property type="entry name" value="CBF"/>
    <property type="match status" value="1"/>
</dbReference>
<dbReference type="SUPFAM" id="SSF48371">
    <property type="entry name" value="ARM repeat"/>
    <property type="match status" value="1"/>
</dbReference>
<sequence length="844" mass="95905">MGKKKKVILPPDLPPEIKEEDIEVSDEDLEFVRQNRDYAKFLNRLDTKSIDRHVIRIADQKEDDLEKLYEKRNRKLSLQKAVDENHLEIDPVDALPVKTLDGQLYYRTVKESKSVNIPEEEENATVNKDDTEEKGIVRLTKAERRHKLKKIKKEAKRQAKEENNVDATAGNLHAAVLAKVEEDLSAEEAFVQKRNKLAEIGMSLLEDPESNIKSLKDLLQFCNDEDHKVVKLGLLSLLAVFKDIIPGYQIRPLTQKELEMKVSKTVRKMRFYETTLLHAYKKYLFKLSVLEKTPSFKLVAVRCMCHLLDAVSHFNFSEILLAGVVKSISSSDDITRKLCCEAVKSLFRNEGKHRGEATLKAVQLISNLVKVHDCQLHPDCVEVFLSLEFDEDLVRSDVKEEEKFKGKKKRQRQNDEKPDKLKLSGKEKRMSKKELIEKTREEVSSDIKCTSSVLDPEEQRKIQSQTLAAVFETYFRVLKHATDPNIFRSKGNTASVSGGSAGHPLLAQCLKGLGKFSHLIDLDFMGDIMTCLNRLAGLNTNDLSPRSCLSISERLQCCIVAFKVMRSNLDALNVDLQDFYVHLYNILLEYRPDRDQGDILAEALKTMLCEGKQHDMHRAAAFIKRLATFSLCFGPAESMAALVTIRHLLLKNPKCRNLLENDAGGGSLSGLVVKYHPDASDPNLSGALASVLWELSLLGKHYHPTISSTASSISRMSTNLNQAHLSTTSPQQAFVNLSIEREPFAPTSKPPSLSRKRKRDKGPQFSSLTPRVIQSTERLVDVDVVRNKLEDHFAVLQDIREDERMRMELNHTLSCISLYKEYKRQMNGKEGLKNTRRKTQTNDS</sequence>
<feature type="region of interest" description="Disordered" evidence="6">
    <location>
        <begin position="403"/>
        <end position="433"/>
    </location>
</feature>
<evidence type="ECO:0000256" key="2">
    <source>
        <dbReference type="ARBA" id="ARBA00007797"/>
    </source>
</evidence>
<dbReference type="GO" id="GO:0005730">
    <property type="term" value="C:nucleolus"/>
    <property type="evidence" value="ECO:0007669"/>
    <property type="project" value="UniProtKB-SubCell"/>
</dbReference>
<gene>
    <name evidence="9" type="ORF">Taro_034113</name>
</gene>
<evidence type="ECO:0000256" key="6">
    <source>
        <dbReference type="SAM" id="MobiDB-lite"/>
    </source>
</evidence>
<comment type="caution">
    <text evidence="9">The sequence shown here is derived from an EMBL/GenBank/DDBJ whole genome shotgun (WGS) entry which is preliminary data.</text>
</comment>
<reference evidence="9" key="1">
    <citation type="submission" date="2017-07" db="EMBL/GenBank/DDBJ databases">
        <title>Taro Niue Genome Assembly and Annotation.</title>
        <authorList>
            <person name="Atibalentja N."/>
            <person name="Keating K."/>
            <person name="Fields C.J."/>
        </authorList>
    </citation>
    <scope>NUCLEOTIDE SEQUENCE</scope>
    <source>
        <strain evidence="9">Niue_2</strain>
        <tissue evidence="9">Leaf</tissue>
    </source>
</reference>
<dbReference type="InterPro" id="IPR016024">
    <property type="entry name" value="ARM-type_fold"/>
</dbReference>
<dbReference type="Pfam" id="PF07540">
    <property type="entry name" value="NOC3p"/>
    <property type="match status" value="1"/>
</dbReference>
<proteinExistence type="inferred from homology"/>
<dbReference type="GO" id="GO:0006270">
    <property type="term" value="P:DNA replication initiation"/>
    <property type="evidence" value="ECO:0007669"/>
    <property type="project" value="TreeGrafter"/>
</dbReference>
<accession>A0A843VVL4</accession>
<dbReference type="PIRSF" id="PIRSF028977">
    <property type="entry name" value="Nucleolar_complex_p3"/>
    <property type="match status" value="1"/>
</dbReference>
<evidence type="ECO:0000259" key="8">
    <source>
        <dbReference type="Pfam" id="PF07540"/>
    </source>
</evidence>
<evidence type="ECO:0000313" key="9">
    <source>
        <dbReference type="EMBL" id="MQM01362.1"/>
    </source>
</evidence>
<dbReference type="Proteomes" id="UP000652761">
    <property type="component" value="Unassembled WGS sequence"/>
</dbReference>
<dbReference type="PANTHER" id="PTHR14428:SF5">
    <property type="entry name" value="NUCLEOLAR COMPLEX PROTEIN 3 HOMOLOG"/>
    <property type="match status" value="1"/>
</dbReference>
<feature type="compositionally biased region" description="Basic and acidic residues" evidence="6">
    <location>
        <begin position="412"/>
        <end position="433"/>
    </location>
</feature>
<feature type="region of interest" description="Disordered" evidence="6">
    <location>
        <begin position="741"/>
        <end position="769"/>
    </location>
</feature>
<dbReference type="InterPro" id="IPR005612">
    <property type="entry name" value="CCAAT-binding_factor"/>
</dbReference>
<comment type="similarity">
    <text evidence="2 5">Belongs to the CBF/MAK21 family.</text>
</comment>
<evidence type="ECO:0000256" key="4">
    <source>
        <dbReference type="ARBA" id="ARBA00023242"/>
    </source>
</evidence>
<organism evidence="9 10">
    <name type="scientific">Colocasia esculenta</name>
    <name type="common">Wild taro</name>
    <name type="synonym">Arum esculentum</name>
    <dbReference type="NCBI Taxonomy" id="4460"/>
    <lineage>
        <taxon>Eukaryota</taxon>
        <taxon>Viridiplantae</taxon>
        <taxon>Streptophyta</taxon>
        <taxon>Embryophyta</taxon>
        <taxon>Tracheophyta</taxon>
        <taxon>Spermatophyta</taxon>
        <taxon>Magnoliopsida</taxon>
        <taxon>Liliopsida</taxon>
        <taxon>Araceae</taxon>
        <taxon>Aroideae</taxon>
        <taxon>Colocasieae</taxon>
        <taxon>Colocasia</taxon>
    </lineage>
</organism>
<keyword evidence="4" id="KW-0539">Nucleus</keyword>
<keyword evidence="10" id="KW-1185">Reference proteome</keyword>
<comment type="subcellular location">
    <subcellularLocation>
        <location evidence="1 5">Nucleus</location>
        <location evidence="1 5">Nucleolus</location>
    </subcellularLocation>
</comment>
<evidence type="ECO:0000259" key="7">
    <source>
        <dbReference type="Pfam" id="PF03914"/>
    </source>
</evidence>
<feature type="domain" description="CCAAT-binding factor" evidence="7">
    <location>
        <begin position="555"/>
        <end position="710"/>
    </location>
</feature>
<evidence type="ECO:0008006" key="11">
    <source>
        <dbReference type="Google" id="ProtNLM"/>
    </source>
</evidence>
<evidence type="ECO:0000256" key="5">
    <source>
        <dbReference type="PIRNR" id="PIRNR028977"/>
    </source>
</evidence>
<dbReference type="InterPro" id="IPR011501">
    <property type="entry name" value="Noc3_N"/>
</dbReference>
<dbReference type="GO" id="GO:0003682">
    <property type="term" value="F:chromatin binding"/>
    <property type="evidence" value="ECO:0007669"/>
    <property type="project" value="TreeGrafter"/>
</dbReference>
<dbReference type="OrthoDB" id="10263597at2759"/>
<evidence type="ECO:0000256" key="1">
    <source>
        <dbReference type="ARBA" id="ARBA00004604"/>
    </source>
</evidence>
<dbReference type="AlphaFoldDB" id="A0A843VVL4"/>